<evidence type="ECO:0000313" key="3">
    <source>
        <dbReference type="EMBL" id="GGV24209.1"/>
    </source>
</evidence>
<dbReference type="GO" id="GO:0043041">
    <property type="term" value="P:amino acid activation for nonribosomal peptide biosynthetic process"/>
    <property type="evidence" value="ECO:0007669"/>
    <property type="project" value="TreeGrafter"/>
</dbReference>
<reference evidence="3" key="1">
    <citation type="journal article" date="2014" name="Int. J. Syst. Evol. Microbiol.">
        <title>Complete genome sequence of Corynebacterium casei LMG S-19264T (=DSM 44701T), isolated from a smear-ripened cheese.</title>
        <authorList>
            <consortium name="US DOE Joint Genome Institute (JGI-PGF)"/>
            <person name="Walter F."/>
            <person name="Albersmeier A."/>
            <person name="Kalinowski J."/>
            <person name="Ruckert C."/>
        </authorList>
    </citation>
    <scope>NUCLEOTIDE SEQUENCE</scope>
    <source>
        <strain evidence="3">JCM 4369</strain>
    </source>
</reference>
<name>A0A918IIW1_9ACTN</name>
<feature type="region of interest" description="Disordered" evidence="1">
    <location>
        <begin position="201"/>
        <end position="220"/>
    </location>
</feature>
<sequence>MSVTHPLSHAQQAQWFLHALAPGSGAYNTGIAVRVRSAVDVRALREAVTAIGPRHGMLRSRYAEADGRPVRVESATSPVRLVERACAGADDEELRAAVRAELNAPFPLRDDVPFRFVLLTRSPEDAVLLVAGHHISTDAVSNTLLLRDLLEAYEELSTGADAPSLPPTADYGDHVDKEARVLDSARGRAMEEYWSGVSVGSTPAGLPTDHPRPTAQSFTGDTLRETVPPELADALRTFALRSGVTSYAVLLGVFQSVLYRHTRQGDFALGVPTTTRLSSRMRDVVGNFMNTVVLRARFGAATTFNDAVRATDEQLKLSMDAVRYPFSLLARASGASRTAGRSPMYQITFNMLATARFDAQLRPVLDTTRPDLVTRHAGLLLSPYHLPQQEGQVDLAVDVLQGEDTLAVDFRYDSRLYERATVERLAQHFLRALDIATRTPDLRVAAARLWDRADVRRPPTRGGAPRDKQPSALL</sequence>
<dbReference type="InterPro" id="IPR001242">
    <property type="entry name" value="Condensation_dom"/>
</dbReference>
<gene>
    <name evidence="3" type="ORF">GCM10010260_75790</name>
</gene>
<feature type="region of interest" description="Disordered" evidence="1">
    <location>
        <begin position="455"/>
        <end position="474"/>
    </location>
</feature>
<dbReference type="AlphaFoldDB" id="A0A918IIW1"/>
<dbReference type="GO" id="GO:0031177">
    <property type="term" value="F:phosphopantetheine binding"/>
    <property type="evidence" value="ECO:0007669"/>
    <property type="project" value="TreeGrafter"/>
</dbReference>
<dbReference type="PANTHER" id="PTHR45527:SF1">
    <property type="entry name" value="FATTY ACID SYNTHASE"/>
    <property type="match status" value="1"/>
</dbReference>
<dbReference type="Gene3D" id="3.30.559.10">
    <property type="entry name" value="Chloramphenicol acetyltransferase-like domain"/>
    <property type="match status" value="1"/>
</dbReference>
<feature type="compositionally biased region" description="Basic and acidic residues" evidence="1">
    <location>
        <begin position="464"/>
        <end position="474"/>
    </location>
</feature>
<proteinExistence type="predicted"/>
<dbReference type="SUPFAM" id="SSF52777">
    <property type="entry name" value="CoA-dependent acyltransferases"/>
    <property type="match status" value="2"/>
</dbReference>
<protein>
    <recommendedName>
        <fullName evidence="2">Condensation domain-containing protein</fullName>
    </recommendedName>
</protein>
<dbReference type="GO" id="GO:0005829">
    <property type="term" value="C:cytosol"/>
    <property type="evidence" value="ECO:0007669"/>
    <property type="project" value="TreeGrafter"/>
</dbReference>
<dbReference type="CDD" id="cd19531">
    <property type="entry name" value="LCL_NRPS-like"/>
    <property type="match status" value="1"/>
</dbReference>
<dbReference type="GO" id="GO:0009366">
    <property type="term" value="C:enterobactin synthetase complex"/>
    <property type="evidence" value="ECO:0007669"/>
    <property type="project" value="TreeGrafter"/>
</dbReference>
<dbReference type="Pfam" id="PF00668">
    <property type="entry name" value="Condensation"/>
    <property type="match status" value="1"/>
</dbReference>
<evidence type="ECO:0000259" key="2">
    <source>
        <dbReference type="Pfam" id="PF00668"/>
    </source>
</evidence>
<evidence type="ECO:0000313" key="4">
    <source>
        <dbReference type="Proteomes" id="UP000618795"/>
    </source>
</evidence>
<keyword evidence="4" id="KW-1185">Reference proteome</keyword>
<feature type="domain" description="Condensation" evidence="2">
    <location>
        <begin position="4"/>
        <end position="450"/>
    </location>
</feature>
<comment type="caution">
    <text evidence="3">The sequence shown here is derived from an EMBL/GenBank/DDBJ whole genome shotgun (WGS) entry which is preliminary data.</text>
</comment>
<reference evidence="3" key="2">
    <citation type="submission" date="2020-09" db="EMBL/GenBank/DDBJ databases">
        <authorList>
            <person name="Sun Q."/>
            <person name="Ohkuma M."/>
        </authorList>
    </citation>
    <scope>NUCLEOTIDE SEQUENCE</scope>
    <source>
        <strain evidence="3">JCM 4369</strain>
    </source>
</reference>
<accession>A0A918IIW1</accession>
<organism evidence="3 4">
    <name type="scientific">Streptomyces filipinensis</name>
    <dbReference type="NCBI Taxonomy" id="66887"/>
    <lineage>
        <taxon>Bacteria</taxon>
        <taxon>Bacillati</taxon>
        <taxon>Actinomycetota</taxon>
        <taxon>Actinomycetes</taxon>
        <taxon>Kitasatosporales</taxon>
        <taxon>Streptomycetaceae</taxon>
        <taxon>Streptomyces</taxon>
    </lineage>
</organism>
<evidence type="ECO:0000256" key="1">
    <source>
        <dbReference type="SAM" id="MobiDB-lite"/>
    </source>
</evidence>
<dbReference type="GO" id="GO:0047527">
    <property type="term" value="F:2,3-dihydroxybenzoate-serine ligase activity"/>
    <property type="evidence" value="ECO:0007669"/>
    <property type="project" value="TreeGrafter"/>
</dbReference>
<dbReference type="PANTHER" id="PTHR45527">
    <property type="entry name" value="NONRIBOSOMAL PEPTIDE SYNTHETASE"/>
    <property type="match status" value="1"/>
</dbReference>
<dbReference type="InterPro" id="IPR023213">
    <property type="entry name" value="CAT-like_dom_sf"/>
</dbReference>
<dbReference type="RefSeq" id="WP_191877989.1">
    <property type="nucleotide sequence ID" value="NZ_BMTD01000026.1"/>
</dbReference>
<dbReference type="GO" id="GO:0009239">
    <property type="term" value="P:enterobactin biosynthetic process"/>
    <property type="evidence" value="ECO:0007669"/>
    <property type="project" value="TreeGrafter"/>
</dbReference>
<dbReference type="Proteomes" id="UP000618795">
    <property type="component" value="Unassembled WGS sequence"/>
</dbReference>
<dbReference type="GO" id="GO:0008610">
    <property type="term" value="P:lipid biosynthetic process"/>
    <property type="evidence" value="ECO:0007669"/>
    <property type="project" value="UniProtKB-ARBA"/>
</dbReference>
<dbReference type="Gene3D" id="3.30.559.30">
    <property type="entry name" value="Nonribosomal peptide synthetase, condensation domain"/>
    <property type="match status" value="1"/>
</dbReference>
<dbReference type="EMBL" id="BMTD01000026">
    <property type="protein sequence ID" value="GGV24209.1"/>
    <property type="molecule type" value="Genomic_DNA"/>
</dbReference>